<accession>A0A8K0T9F8</accession>
<organism evidence="2 3">
    <name type="scientific">Plectosphaerella cucumerina</name>
    <dbReference type="NCBI Taxonomy" id="40658"/>
    <lineage>
        <taxon>Eukaryota</taxon>
        <taxon>Fungi</taxon>
        <taxon>Dikarya</taxon>
        <taxon>Ascomycota</taxon>
        <taxon>Pezizomycotina</taxon>
        <taxon>Sordariomycetes</taxon>
        <taxon>Hypocreomycetidae</taxon>
        <taxon>Glomerellales</taxon>
        <taxon>Plectosphaerellaceae</taxon>
        <taxon>Plectosphaerella</taxon>
    </lineage>
</organism>
<protein>
    <submittedName>
        <fullName evidence="2">Uncharacterized protein</fullName>
    </submittedName>
</protein>
<evidence type="ECO:0000256" key="1">
    <source>
        <dbReference type="SAM" id="SignalP"/>
    </source>
</evidence>
<keyword evidence="3" id="KW-1185">Reference proteome</keyword>
<proteinExistence type="predicted"/>
<dbReference type="Proteomes" id="UP000813385">
    <property type="component" value="Unassembled WGS sequence"/>
</dbReference>
<gene>
    <name evidence="2" type="ORF">B0T11DRAFT_298909</name>
</gene>
<comment type="caution">
    <text evidence="2">The sequence shown here is derived from an EMBL/GenBank/DDBJ whole genome shotgun (WGS) entry which is preliminary data.</text>
</comment>
<keyword evidence="1" id="KW-0732">Signal</keyword>
<feature type="signal peptide" evidence="1">
    <location>
        <begin position="1"/>
        <end position="22"/>
    </location>
</feature>
<name>A0A8K0T9F8_9PEZI</name>
<evidence type="ECO:0000313" key="3">
    <source>
        <dbReference type="Proteomes" id="UP000813385"/>
    </source>
</evidence>
<reference evidence="2" key="1">
    <citation type="journal article" date="2021" name="Nat. Commun.">
        <title>Genetic determinants of endophytism in the Arabidopsis root mycobiome.</title>
        <authorList>
            <person name="Mesny F."/>
            <person name="Miyauchi S."/>
            <person name="Thiergart T."/>
            <person name="Pickel B."/>
            <person name="Atanasova L."/>
            <person name="Karlsson M."/>
            <person name="Huettel B."/>
            <person name="Barry K.W."/>
            <person name="Haridas S."/>
            <person name="Chen C."/>
            <person name="Bauer D."/>
            <person name="Andreopoulos W."/>
            <person name="Pangilinan J."/>
            <person name="LaButti K."/>
            <person name="Riley R."/>
            <person name="Lipzen A."/>
            <person name="Clum A."/>
            <person name="Drula E."/>
            <person name="Henrissat B."/>
            <person name="Kohler A."/>
            <person name="Grigoriev I.V."/>
            <person name="Martin F.M."/>
            <person name="Hacquard S."/>
        </authorList>
    </citation>
    <scope>NUCLEOTIDE SEQUENCE</scope>
    <source>
        <strain evidence="2">MPI-CAGE-AT-0016</strain>
    </source>
</reference>
<dbReference type="EMBL" id="JAGPXD010000004">
    <property type="protein sequence ID" value="KAH7357700.1"/>
    <property type="molecule type" value="Genomic_DNA"/>
</dbReference>
<sequence length="186" mass="20106">MYYLKNILSVAVFVGLHLTAQAAISIGEVADALGVTEKDVEILINATDYAGIDVKTWTHRYSHVPDAEVDSWDDLNKIVFLDGMKEICLHPDEAVFGEVSETPRPSRRYAQGDIESRAVRPEGVTFPSGAQLPPRVPQGLIDAVRRELVRMRGGLTVPAGLTLAGCTTASLGLYGTNIDRCIEGGP</sequence>
<feature type="chain" id="PRO_5035439351" evidence="1">
    <location>
        <begin position="23"/>
        <end position="186"/>
    </location>
</feature>
<dbReference type="AlphaFoldDB" id="A0A8K0T9F8"/>
<evidence type="ECO:0000313" key="2">
    <source>
        <dbReference type="EMBL" id="KAH7357700.1"/>
    </source>
</evidence>